<gene>
    <name evidence="8" type="ORF">E5288_WYG009755</name>
</gene>
<dbReference type="GO" id="GO:0005525">
    <property type="term" value="F:GTP binding"/>
    <property type="evidence" value="ECO:0007669"/>
    <property type="project" value="UniProtKB-KW"/>
</dbReference>
<protein>
    <recommendedName>
        <fullName evidence="5">Intraflagellar transport protein 22 homolog</fullName>
    </recommendedName>
    <alternativeName>
        <fullName evidence="6">Rab-like protein 5</fullName>
    </alternativeName>
</protein>
<dbReference type="GO" id="GO:0005929">
    <property type="term" value="C:cilium"/>
    <property type="evidence" value="ECO:0007669"/>
    <property type="project" value="UniProtKB-ARBA"/>
</dbReference>
<dbReference type="FunFam" id="3.40.50.300:FF:001100">
    <property type="entry name" value="intraflagellar transport protein 22 homolog"/>
    <property type="match status" value="1"/>
</dbReference>
<evidence type="ECO:0000313" key="8">
    <source>
        <dbReference type="EMBL" id="MXQ82705.1"/>
    </source>
</evidence>
<name>A0A6B0QYU1_9CETA</name>
<dbReference type="InterPro" id="IPR027417">
    <property type="entry name" value="P-loop_NTPase"/>
</dbReference>
<keyword evidence="9" id="KW-1185">Reference proteome</keyword>
<dbReference type="Gene3D" id="3.40.50.300">
    <property type="entry name" value="P-loop containing nucleotide triphosphate hydrolases"/>
    <property type="match status" value="1"/>
</dbReference>
<organism evidence="8 9">
    <name type="scientific">Bos mutus</name>
    <name type="common">wild yak</name>
    <dbReference type="NCBI Taxonomy" id="72004"/>
    <lineage>
        <taxon>Eukaryota</taxon>
        <taxon>Metazoa</taxon>
        <taxon>Chordata</taxon>
        <taxon>Craniata</taxon>
        <taxon>Vertebrata</taxon>
        <taxon>Euteleostomi</taxon>
        <taxon>Mammalia</taxon>
        <taxon>Eutheria</taxon>
        <taxon>Laurasiatheria</taxon>
        <taxon>Artiodactyla</taxon>
        <taxon>Ruminantia</taxon>
        <taxon>Pecora</taxon>
        <taxon>Bovidae</taxon>
        <taxon>Bovinae</taxon>
        <taxon>Bos</taxon>
    </lineage>
</organism>
<reference evidence="8" key="1">
    <citation type="submission" date="2019-10" db="EMBL/GenBank/DDBJ databases">
        <title>The sequence and de novo assembly of the wild yak genome.</title>
        <authorList>
            <person name="Liu Y."/>
        </authorList>
    </citation>
    <scope>NUCLEOTIDE SEQUENCE [LARGE SCALE GENOMIC DNA]</scope>
    <source>
        <strain evidence="8">WY2019</strain>
    </source>
</reference>
<accession>A0A6B0QYU1</accession>
<evidence type="ECO:0000256" key="3">
    <source>
        <dbReference type="ARBA" id="ARBA00023134"/>
    </source>
</evidence>
<dbReference type="PANTHER" id="PTHR24073">
    <property type="entry name" value="DRAB5-RELATED"/>
    <property type="match status" value="1"/>
</dbReference>
<dbReference type="AlphaFoldDB" id="A0A6B0QYU1"/>
<dbReference type="SUPFAM" id="SSF52540">
    <property type="entry name" value="P-loop containing nucleoside triphosphate hydrolases"/>
    <property type="match status" value="1"/>
</dbReference>
<proteinExistence type="inferred from homology"/>
<evidence type="ECO:0000256" key="7">
    <source>
        <dbReference type="ARBA" id="ARBA00046727"/>
    </source>
</evidence>
<keyword evidence="2" id="KW-0547">Nucleotide-binding</keyword>
<evidence type="ECO:0000256" key="2">
    <source>
        <dbReference type="ARBA" id="ARBA00022741"/>
    </source>
</evidence>
<evidence type="ECO:0000313" key="9">
    <source>
        <dbReference type="Proteomes" id="UP000322234"/>
    </source>
</evidence>
<comment type="caution">
    <text evidence="8">The sequence shown here is derived from an EMBL/GenBank/DDBJ whole genome shotgun (WGS) entry which is preliminary data.</text>
</comment>
<evidence type="ECO:0000256" key="1">
    <source>
        <dbReference type="ARBA" id="ARBA00006270"/>
    </source>
</evidence>
<comment type="function">
    <text evidence="4">Small GTPase-like component of the intraflagellar transport (IFT) complex B.</text>
</comment>
<keyword evidence="3" id="KW-0342">GTP-binding</keyword>
<comment type="subunit">
    <text evidence="7">Component of the IFT complex B, at least composed of IFT20, IFT22, IFT25, IFT27, IFT46, IFT52, TRAF3IP1/IFT54, IFT57, IFT74, IFT80, IFT81, and IFT88. Interacts with IFT88. Interacts with CFAP61.</text>
</comment>
<dbReference type="EMBL" id="VBQZ03000013">
    <property type="protein sequence ID" value="MXQ82705.1"/>
    <property type="molecule type" value="Genomic_DNA"/>
</dbReference>
<comment type="similarity">
    <text evidence="1">Belongs to the small GTPase superfamily. Rab family.</text>
</comment>
<evidence type="ECO:0000256" key="4">
    <source>
        <dbReference type="ARBA" id="ARBA00037285"/>
    </source>
</evidence>
<dbReference type="Proteomes" id="UP000322234">
    <property type="component" value="Unassembled WGS sequence"/>
</dbReference>
<evidence type="ECO:0000256" key="6">
    <source>
        <dbReference type="ARBA" id="ARBA00041562"/>
    </source>
</evidence>
<dbReference type="Pfam" id="PF08477">
    <property type="entry name" value="Roc"/>
    <property type="match status" value="1"/>
</dbReference>
<sequence>MLKAKILFVGPCESGKTVLANFLTESSDITEYNPTQGVRILEFENPHVTSNNKGTGCEFELWDCGGDPKFESCWPALMKDSHGVVIVFNADIPSHLKEIETWYSCFVQQQFLQNTQCLLIAHHKPGSGSDKDNPALAPPLNKLKLVHSNLEDDPEEIRMEFINSAEKILLLNSDSFAPDLFKELKNRDVRSHRCMKQPRRVGASLNGWRRECVSEVECVEMAGCACVGDQTRGQMVKGFSDPTKESGFEAPLKDDHCRSMNVPGHYMFSGTPEDPYIHSARNEGVCVLKTKTKEIK</sequence>
<evidence type="ECO:0000256" key="5">
    <source>
        <dbReference type="ARBA" id="ARBA00040799"/>
    </source>
</evidence>
<dbReference type="GO" id="GO:0030992">
    <property type="term" value="C:intraciliary transport particle B"/>
    <property type="evidence" value="ECO:0007669"/>
    <property type="project" value="UniProtKB-ARBA"/>
</dbReference>